<comment type="pathway">
    <text evidence="2">Amino-acid biosynthesis; L-lysine biosynthesis via DAP pathway; (S)-tetrahydrodipicolinate from L-aspartate: step 3/4.</text>
</comment>
<reference evidence="11" key="1">
    <citation type="submission" date="2024-02" db="EMBL/GenBank/DDBJ databases">
        <authorList>
            <consortium name="ELIXIR-Norway"/>
            <consortium name="Elixir Norway"/>
        </authorList>
    </citation>
    <scope>NUCLEOTIDE SEQUENCE</scope>
</reference>
<comment type="function">
    <text evidence="1">Catalyzes the condensation of (S)-aspartate-beta-semialdehyde [(S)-ASA] and pyruvate to 4-hydroxy-tetrahydrodipicolinate (HTPA).</text>
</comment>
<dbReference type="Proteomes" id="UP001497444">
    <property type="component" value="Chromosome 4"/>
</dbReference>
<evidence type="ECO:0000256" key="10">
    <source>
        <dbReference type="ARBA" id="ARBA00047836"/>
    </source>
</evidence>
<dbReference type="InterPro" id="IPR020625">
    <property type="entry name" value="Schiff_base-form_aldolases_AS"/>
</dbReference>
<evidence type="ECO:0000313" key="12">
    <source>
        <dbReference type="Proteomes" id="UP001497444"/>
    </source>
</evidence>
<evidence type="ECO:0000256" key="5">
    <source>
        <dbReference type="ARBA" id="ARBA00022605"/>
    </source>
</evidence>
<dbReference type="SUPFAM" id="SSF51569">
    <property type="entry name" value="Aldolase"/>
    <property type="match status" value="1"/>
</dbReference>
<keyword evidence="5" id="KW-0028">Amino-acid biosynthesis</keyword>
<comment type="similarity">
    <text evidence="3">Belongs to the DapA family.</text>
</comment>
<dbReference type="PANTHER" id="PTHR12128:SF15">
    <property type="entry name" value="4-HYDROXY-TETRAHYDRODIPICOLINATE SYNTHASE 1, CHLOROPLASTIC"/>
    <property type="match status" value="1"/>
</dbReference>
<proteinExistence type="inferred from homology"/>
<keyword evidence="9" id="KW-0704">Schiff base</keyword>
<dbReference type="InterPro" id="IPR013785">
    <property type="entry name" value="Aldolase_TIM"/>
</dbReference>
<evidence type="ECO:0000256" key="6">
    <source>
        <dbReference type="ARBA" id="ARBA00022915"/>
    </source>
</evidence>
<protein>
    <recommendedName>
        <fullName evidence="4">4-hydroxy-tetrahydrodipicolinate synthase</fullName>
        <ecNumber evidence="4">4.3.3.7</ecNumber>
    </recommendedName>
</protein>
<dbReference type="CDD" id="cd00950">
    <property type="entry name" value="DHDPS"/>
    <property type="match status" value="1"/>
</dbReference>
<accession>A0ABP0WYK6</accession>
<evidence type="ECO:0000256" key="2">
    <source>
        <dbReference type="ARBA" id="ARBA00005120"/>
    </source>
</evidence>
<dbReference type="SMART" id="SM01130">
    <property type="entry name" value="DHDPS"/>
    <property type="match status" value="1"/>
</dbReference>
<sequence>MAAGEAVAFLPTRTVISSGHACCKGGKSSMSFGSSSLFGSGSYSSGKLICSGHNINGKCGRRPRRSAVVRAELMQASRPMRSFENRTSTPVEEVKKLTLITAIKTPYLEDGRFDLPAFDRLTNLQIQNGVEGIIVGGTTGEGQLMNWTDHIMLIGHACVCFGDKIKVIGNVGSNATWEAVYATEQGFAVGMAAALHINPYYGKTSSAGVLAHFNSVLDMGPTVIYNVPGRTGQDISPAIIEKIAGHCNFAGVKECMGNQRVESYTKQGITIWSGNDDECHDARWDYGAQGVISVVSNLVPGLMHQLLLEGRDPKLNAKLQPLIKWLFMEPNPIGLNTALSQLGLIQPVFRLPYVPLGIEQRQQFVQIVEDIGRQHFVGDKDVQVLEDDDFLLLHRY</sequence>
<keyword evidence="7" id="KW-0457">Lysine biosynthesis</keyword>
<organism evidence="11 12">
    <name type="scientific">Sphagnum jensenii</name>
    <dbReference type="NCBI Taxonomy" id="128206"/>
    <lineage>
        <taxon>Eukaryota</taxon>
        <taxon>Viridiplantae</taxon>
        <taxon>Streptophyta</taxon>
        <taxon>Embryophyta</taxon>
        <taxon>Bryophyta</taxon>
        <taxon>Sphagnophytina</taxon>
        <taxon>Sphagnopsida</taxon>
        <taxon>Sphagnales</taxon>
        <taxon>Sphagnaceae</taxon>
        <taxon>Sphagnum</taxon>
    </lineage>
</organism>
<dbReference type="PANTHER" id="PTHR12128">
    <property type="entry name" value="DIHYDRODIPICOLINATE SYNTHASE"/>
    <property type="match status" value="1"/>
</dbReference>
<dbReference type="Gene3D" id="3.20.20.70">
    <property type="entry name" value="Aldolase class I"/>
    <property type="match status" value="1"/>
</dbReference>
<keyword evidence="8" id="KW-0456">Lyase</keyword>
<evidence type="ECO:0000256" key="8">
    <source>
        <dbReference type="ARBA" id="ARBA00023239"/>
    </source>
</evidence>
<evidence type="ECO:0000256" key="1">
    <source>
        <dbReference type="ARBA" id="ARBA00003294"/>
    </source>
</evidence>
<dbReference type="EMBL" id="OZ020099">
    <property type="protein sequence ID" value="CAK9271276.1"/>
    <property type="molecule type" value="Genomic_DNA"/>
</dbReference>
<evidence type="ECO:0000256" key="3">
    <source>
        <dbReference type="ARBA" id="ARBA00007592"/>
    </source>
</evidence>
<keyword evidence="12" id="KW-1185">Reference proteome</keyword>
<evidence type="ECO:0000256" key="4">
    <source>
        <dbReference type="ARBA" id="ARBA00012086"/>
    </source>
</evidence>
<gene>
    <name evidence="11" type="ORF">CSSPJE1EN1_LOCUS16754</name>
</gene>
<evidence type="ECO:0000256" key="7">
    <source>
        <dbReference type="ARBA" id="ARBA00023154"/>
    </source>
</evidence>
<dbReference type="InterPro" id="IPR005263">
    <property type="entry name" value="DapA"/>
</dbReference>
<dbReference type="InterPro" id="IPR002220">
    <property type="entry name" value="DapA-like"/>
</dbReference>
<dbReference type="Pfam" id="PF00701">
    <property type="entry name" value="DHDPS"/>
    <property type="match status" value="1"/>
</dbReference>
<keyword evidence="6" id="KW-0220">Diaminopimelate biosynthesis</keyword>
<name>A0ABP0WYK6_9BRYO</name>
<dbReference type="EC" id="4.3.3.7" evidence="4"/>
<evidence type="ECO:0000256" key="9">
    <source>
        <dbReference type="ARBA" id="ARBA00023270"/>
    </source>
</evidence>
<dbReference type="PROSITE" id="PS00666">
    <property type="entry name" value="DHDPS_2"/>
    <property type="match status" value="1"/>
</dbReference>
<evidence type="ECO:0000313" key="11">
    <source>
        <dbReference type="EMBL" id="CAK9271276.1"/>
    </source>
</evidence>
<comment type="catalytic activity">
    <reaction evidence="10">
        <text>L-aspartate 4-semialdehyde + pyruvate = (2S,4S)-4-hydroxy-2,3,4,5-tetrahydrodipicolinate + H2O + H(+)</text>
        <dbReference type="Rhea" id="RHEA:34171"/>
        <dbReference type="ChEBI" id="CHEBI:15361"/>
        <dbReference type="ChEBI" id="CHEBI:15377"/>
        <dbReference type="ChEBI" id="CHEBI:15378"/>
        <dbReference type="ChEBI" id="CHEBI:67139"/>
        <dbReference type="ChEBI" id="CHEBI:537519"/>
        <dbReference type="EC" id="4.3.3.7"/>
    </reaction>
</comment>
<dbReference type="PRINTS" id="PR00146">
    <property type="entry name" value="DHPICSNTHASE"/>
</dbReference>